<evidence type="ECO:0000313" key="10">
    <source>
        <dbReference type="EMBL" id="JAT07154.1"/>
    </source>
</evidence>
<sequence>MFISSVSNRLGSPFTNLWSKVVCVTAVLALSFYQGDALDCHQCTSLLNPKCGDPFDTNLKPTQCTINILDLISAISSMLGPDSKPPDNFDDVSSTVCYKAVVKRDSGDDQKVVFRGCCPTGQFSMCNYLKSPNVSFCDTCVSDGCNGASGVSPNSLLALLVVAVTALLVRL</sequence>
<evidence type="ECO:0000256" key="9">
    <source>
        <dbReference type="SAM" id="SignalP"/>
    </source>
</evidence>
<keyword evidence="5" id="KW-1133">Transmembrane helix</keyword>
<evidence type="ECO:0000256" key="3">
    <source>
        <dbReference type="ARBA" id="ARBA00022692"/>
    </source>
</evidence>
<dbReference type="GO" id="GO:0032222">
    <property type="term" value="P:regulation of synaptic transmission, cholinergic"/>
    <property type="evidence" value="ECO:0007669"/>
    <property type="project" value="InterPro"/>
</dbReference>
<keyword evidence="3" id="KW-0812">Transmembrane</keyword>
<proteinExistence type="predicted"/>
<dbReference type="InterPro" id="IPR031424">
    <property type="entry name" value="QVR-like"/>
</dbReference>
<dbReference type="GO" id="GO:0030431">
    <property type="term" value="P:sleep"/>
    <property type="evidence" value="ECO:0007669"/>
    <property type="project" value="InterPro"/>
</dbReference>
<evidence type="ECO:0000256" key="1">
    <source>
        <dbReference type="ARBA" id="ARBA00004589"/>
    </source>
</evidence>
<dbReference type="GO" id="GO:0098552">
    <property type="term" value="C:side of membrane"/>
    <property type="evidence" value="ECO:0007669"/>
    <property type="project" value="UniProtKB-KW"/>
</dbReference>
<organism evidence="10">
    <name type="scientific">Homalodisca liturata</name>
    <dbReference type="NCBI Taxonomy" id="320908"/>
    <lineage>
        <taxon>Eukaryota</taxon>
        <taxon>Metazoa</taxon>
        <taxon>Ecdysozoa</taxon>
        <taxon>Arthropoda</taxon>
        <taxon>Hexapoda</taxon>
        <taxon>Insecta</taxon>
        <taxon>Pterygota</taxon>
        <taxon>Neoptera</taxon>
        <taxon>Paraneoptera</taxon>
        <taxon>Hemiptera</taxon>
        <taxon>Auchenorrhyncha</taxon>
        <taxon>Membracoidea</taxon>
        <taxon>Cicadellidae</taxon>
        <taxon>Cicadellinae</taxon>
        <taxon>Proconiini</taxon>
        <taxon>Homalodisca</taxon>
    </lineage>
</organism>
<feature type="chain" id="PRO_5008586338" evidence="9">
    <location>
        <begin position="38"/>
        <end position="171"/>
    </location>
</feature>
<evidence type="ECO:0000256" key="2">
    <source>
        <dbReference type="ARBA" id="ARBA00022622"/>
    </source>
</evidence>
<protein>
    <submittedName>
        <fullName evidence="10">Uncharacterized protein</fullName>
    </submittedName>
</protein>
<dbReference type="EMBL" id="GECU01000553">
    <property type="protein sequence ID" value="JAT07154.1"/>
    <property type="molecule type" value="Transcribed_RNA"/>
</dbReference>
<evidence type="ECO:0000256" key="4">
    <source>
        <dbReference type="ARBA" id="ARBA00022729"/>
    </source>
</evidence>
<evidence type="ECO:0000256" key="8">
    <source>
        <dbReference type="ARBA" id="ARBA00023288"/>
    </source>
</evidence>
<comment type="subcellular location">
    <subcellularLocation>
        <location evidence="1">Membrane</location>
        <topology evidence="1">Lipid-anchor</topology>
        <topology evidence="1">GPI-anchor</topology>
    </subcellularLocation>
</comment>
<gene>
    <name evidence="10" type="ORF">g.17611</name>
</gene>
<keyword evidence="4 9" id="KW-0732">Signal</keyword>
<reference evidence="10" key="1">
    <citation type="submission" date="2015-11" db="EMBL/GenBank/DDBJ databases">
        <title>De novo transcriptome assembly of four potential Pierce s Disease insect vectors from Arizona vineyards.</title>
        <authorList>
            <person name="Tassone E.E."/>
        </authorList>
    </citation>
    <scope>NUCLEOTIDE SEQUENCE</scope>
</reference>
<accession>A0A1B6K7H2</accession>
<evidence type="ECO:0000256" key="7">
    <source>
        <dbReference type="ARBA" id="ARBA00023180"/>
    </source>
</evidence>
<name>A0A1B6K7H2_9HEMI</name>
<keyword evidence="7" id="KW-0325">Glycoprotein</keyword>
<keyword evidence="8" id="KW-0449">Lipoprotein</keyword>
<feature type="signal peptide" evidence="9">
    <location>
        <begin position="1"/>
        <end position="37"/>
    </location>
</feature>
<dbReference type="AlphaFoldDB" id="A0A1B6K7H2"/>
<dbReference type="PANTHER" id="PTHR33562">
    <property type="entry name" value="ATILLA, ISOFORM B-RELATED-RELATED"/>
    <property type="match status" value="1"/>
</dbReference>
<keyword evidence="6" id="KW-0472">Membrane</keyword>
<evidence type="ECO:0000256" key="5">
    <source>
        <dbReference type="ARBA" id="ARBA00022989"/>
    </source>
</evidence>
<dbReference type="InterPro" id="IPR050975">
    <property type="entry name" value="Sleep_regulator"/>
</dbReference>
<evidence type="ECO:0000256" key="6">
    <source>
        <dbReference type="ARBA" id="ARBA00023136"/>
    </source>
</evidence>
<dbReference type="Pfam" id="PF17064">
    <property type="entry name" value="QVR"/>
    <property type="match status" value="1"/>
</dbReference>
<keyword evidence="2" id="KW-0336">GPI-anchor</keyword>